<keyword evidence="2" id="KW-1185">Reference proteome</keyword>
<sequence>MRSPCLASRGCFLGPGGAGLAGARLRLLLLLPGLLERYPVRWPSLGWQGLLFTAFPED</sequence>
<reference evidence="1" key="1">
    <citation type="submission" date="2022-12" db="EMBL/GenBank/DDBJ databases">
        <authorList>
            <person name="Alioto T."/>
            <person name="Alioto T."/>
            <person name="Gomez Garrido J."/>
        </authorList>
    </citation>
    <scope>NUCLEOTIDE SEQUENCE</scope>
</reference>
<dbReference type="EMBL" id="OX395137">
    <property type="protein sequence ID" value="CAI5789447.1"/>
    <property type="molecule type" value="Genomic_DNA"/>
</dbReference>
<gene>
    <name evidence="1" type="ORF">PODLI_1B038349</name>
</gene>
<proteinExistence type="predicted"/>
<evidence type="ECO:0000313" key="1">
    <source>
        <dbReference type="EMBL" id="CAI5789447.1"/>
    </source>
</evidence>
<name>A0AA35L551_9SAUR</name>
<protein>
    <submittedName>
        <fullName evidence="1">Uncharacterized protein</fullName>
    </submittedName>
</protein>
<evidence type="ECO:0000313" key="2">
    <source>
        <dbReference type="Proteomes" id="UP001178461"/>
    </source>
</evidence>
<dbReference type="AlphaFoldDB" id="A0AA35L551"/>
<dbReference type="Proteomes" id="UP001178461">
    <property type="component" value="Chromosome 12"/>
</dbReference>
<accession>A0AA35L551</accession>
<organism evidence="1 2">
    <name type="scientific">Podarcis lilfordi</name>
    <name type="common">Lilford's wall lizard</name>
    <dbReference type="NCBI Taxonomy" id="74358"/>
    <lineage>
        <taxon>Eukaryota</taxon>
        <taxon>Metazoa</taxon>
        <taxon>Chordata</taxon>
        <taxon>Craniata</taxon>
        <taxon>Vertebrata</taxon>
        <taxon>Euteleostomi</taxon>
        <taxon>Lepidosauria</taxon>
        <taxon>Squamata</taxon>
        <taxon>Bifurcata</taxon>
        <taxon>Unidentata</taxon>
        <taxon>Episquamata</taxon>
        <taxon>Laterata</taxon>
        <taxon>Lacertibaenia</taxon>
        <taxon>Lacertidae</taxon>
        <taxon>Podarcis</taxon>
    </lineage>
</organism>